<keyword evidence="1" id="KW-0812">Transmembrane</keyword>
<evidence type="ECO:0000313" key="3">
    <source>
        <dbReference type="Proteomes" id="UP000577362"/>
    </source>
</evidence>
<sequence length="316" mass="32883">MSNGRIVSLESVLKRDRAVVIATLTVVVLLAWAYLAWLAAAMDHGGMDHAGMDHGNMGHTMPAAPGTEAPTGSHAGMDMSGTMDKTMDKTMDMGGMDMGTPKAPLAPALAPWRPGEAALMATMWFVMMVGMMLPSAAPMLLLYARVGRQAEASGKPFAATGWFAGGYLAAWALFSLLATTAQWTLQSLALLTPMAALASRGMGGLVLIAAGLYQFTPLKGACLSKCRSPLVFIQSRGGFRRDPGGAFALGLRHGLYCIGCCVALMVLLFVGGVMNLLWVAGLAILVLGEKVLPFGALLARVAGAALIAAGAWLLAT</sequence>
<feature type="transmembrane region" description="Helical" evidence="1">
    <location>
        <begin position="121"/>
        <end position="144"/>
    </location>
</feature>
<dbReference type="EMBL" id="JACIEN010000001">
    <property type="protein sequence ID" value="MBB4015189.1"/>
    <property type="molecule type" value="Genomic_DNA"/>
</dbReference>
<gene>
    <name evidence="2" type="ORF">GGR16_000195</name>
</gene>
<accession>A0A840BUY9</accession>
<feature type="transmembrane region" description="Helical" evidence="1">
    <location>
        <begin position="294"/>
        <end position="315"/>
    </location>
</feature>
<keyword evidence="1" id="KW-1133">Transmembrane helix</keyword>
<dbReference type="Pfam" id="PF09948">
    <property type="entry name" value="PpoB2"/>
    <property type="match status" value="1"/>
</dbReference>
<feature type="transmembrane region" description="Helical" evidence="1">
    <location>
        <begin position="190"/>
        <end position="215"/>
    </location>
</feature>
<protein>
    <submittedName>
        <fullName evidence="2">Putative metal-binding membrane protein</fullName>
    </submittedName>
</protein>
<dbReference type="InterPro" id="IPR018688">
    <property type="entry name" value="PpoB2-like"/>
</dbReference>
<feature type="transmembrane region" description="Helical" evidence="1">
    <location>
        <begin position="156"/>
        <end position="178"/>
    </location>
</feature>
<proteinExistence type="predicted"/>
<name>A0A840BUY9_9HYPH</name>
<keyword evidence="3" id="KW-1185">Reference proteome</keyword>
<dbReference type="Proteomes" id="UP000577362">
    <property type="component" value="Unassembled WGS sequence"/>
</dbReference>
<feature type="transmembrane region" description="Helical" evidence="1">
    <location>
        <begin position="20"/>
        <end position="40"/>
    </location>
</feature>
<feature type="transmembrane region" description="Helical" evidence="1">
    <location>
        <begin position="255"/>
        <end position="288"/>
    </location>
</feature>
<dbReference type="RefSeq" id="WP_183315458.1">
    <property type="nucleotide sequence ID" value="NZ_JACIEN010000001.1"/>
</dbReference>
<dbReference type="AlphaFoldDB" id="A0A840BUY9"/>
<evidence type="ECO:0000313" key="2">
    <source>
        <dbReference type="EMBL" id="MBB4015189.1"/>
    </source>
</evidence>
<evidence type="ECO:0000256" key="1">
    <source>
        <dbReference type="SAM" id="Phobius"/>
    </source>
</evidence>
<comment type="caution">
    <text evidence="2">The sequence shown here is derived from an EMBL/GenBank/DDBJ whole genome shotgun (WGS) entry which is preliminary data.</text>
</comment>
<keyword evidence="1" id="KW-0472">Membrane</keyword>
<reference evidence="2 3" key="1">
    <citation type="submission" date="2020-08" db="EMBL/GenBank/DDBJ databases">
        <title>Genomic Encyclopedia of Type Strains, Phase IV (KMG-IV): sequencing the most valuable type-strain genomes for metagenomic binning, comparative biology and taxonomic classification.</title>
        <authorList>
            <person name="Goeker M."/>
        </authorList>
    </citation>
    <scope>NUCLEOTIDE SEQUENCE [LARGE SCALE GENOMIC DNA]</scope>
    <source>
        <strain evidence="2 3">DSM 103737</strain>
    </source>
</reference>
<organism evidence="2 3">
    <name type="scientific">Chelatococcus caeni</name>
    <dbReference type="NCBI Taxonomy" id="1348468"/>
    <lineage>
        <taxon>Bacteria</taxon>
        <taxon>Pseudomonadati</taxon>
        <taxon>Pseudomonadota</taxon>
        <taxon>Alphaproteobacteria</taxon>
        <taxon>Hyphomicrobiales</taxon>
        <taxon>Chelatococcaceae</taxon>
        <taxon>Chelatococcus</taxon>
    </lineage>
</organism>